<feature type="region of interest" description="Disordered" evidence="2">
    <location>
        <begin position="1"/>
        <end position="63"/>
    </location>
</feature>
<evidence type="ECO:0000256" key="1">
    <source>
        <dbReference type="ARBA" id="ARBA00006854"/>
    </source>
</evidence>
<feature type="compositionally biased region" description="Low complexity" evidence="2">
    <location>
        <begin position="81"/>
        <end position="99"/>
    </location>
</feature>
<dbReference type="PANTHER" id="PTHR22100">
    <property type="entry name" value="WINGS APART-LIKE PROTEIN HOMOLOG"/>
    <property type="match status" value="1"/>
</dbReference>
<feature type="domain" description="Wings apart-like protein C-terminal" evidence="3">
    <location>
        <begin position="360"/>
        <end position="481"/>
    </location>
</feature>
<dbReference type="SUPFAM" id="SSF48371">
    <property type="entry name" value="ARM repeat"/>
    <property type="match status" value="1"/>
</dbReference>
<dbReference type="InterPro" id="IPR016024">
    <property type="entry name" value="ARM-type_fold"/>
</dbReference>
<dbReference type="AlphaFoldDB" id="A0A250WY36"/>
<gene>
    <name evidence="4" type="ORF">CEUSTIGMA_g3190.t1</name>
</gene>
<proteinExistence type="inferred from homology"/>
<keyword evidence="5" id="KW-1185">Reference proteome</keyword>
<dbReference type="InterPro" id="IPR022771">
    <property type="entry name" value="WAPL_C"/>
</dbReference>
<feature type="compositionally biased region" description="Acidic residues" evidence="2">
    <location>
        <begin position="704"/>
        <end position="716"/>
    </location>
</feature>
<evidence type="ECO:0000313" key="4">
    <source>
        <dbReference type="EMBL" id="GAX75747.1"/>
    </source>
</evidence>
<feature type="compositionally biased region" description="Basic residues" evidence="2">
    <location>
        <begin position="1"/>
        <end position="12"/>
    </location>
</feature>
<dbReference type="EMBL" id="BEGY01000013">
    <property type="protein sequence ID" value="GAX75747.1"/>
    <property type="molecule type" value="Genomic_DNA"/>
</dbReference>
<feature type="region of interest" description="Disordered" evidence="2">
    <location>
        <begin position="79"/>
        <end position="154"/>
    </location>
</feature>
<feature type="region of interest" description="Disordered" evidence="2">
    <location>
        <begin position="687"/>
        <end position="720"/>
    </location>
</feature>
<dbReference type="Pfam" id="PF07814">
    <property type="entry name" value="WAPL"/>
    <property type="match status" value="1"/>
</dbReference>
<dbReference type="Proteomes" id="UP000232323">
    <property type="component" value="Unassembled WGS sequence"/>
</dbReference>
<feature type="region of interest" description="Disordered" evidence="2">
    <location>
        <begin position="212"/>
        <end position="239"/>
    </location>
</feature>
<reference evidence="4 5" key="1">
    <citation type="submission" date="2017-08" db="EMBL/GenBank/DDBJ databases">
        <title>Acidophilic green algal genome provides insights into adaptation to an acidic environment.</title>
        <authorList>
            <person name="Hirooka S."/>
            <person name="Hirose Y."/>
            <person name="Kanesaki Y."/>
            <person name="Higuchi S."/>
            <person name="Fujiwara T."/>
            <person name="Onuma R."/>
            <person name="Era A."/>
            <person name="Ohbayashi R."/>
            <person name="Uzuka A."/>
            <person name="Nozaki H."/>
            <person name="Yoshikawa H."/>
            <person name="Miyagishima S.Y."/>
        </authorList>
    </citation>
    <scope>NUCLEOTIDE SEQUENCE [LARGE SCALE GENOMIC DNA]</scope>
    <source>
        <strain evidence="4 5">NIES-2499</strain>
    </source>
</reference>
<name>A0A250WY36_9CHLO</name>
<dbReference type="STRING" id="1157962.A0A250WY36"/>
<evidence type="ECO:0000259" key="3">
    <source>
        <dbReference type="Pfam" id="PF07814"/>
    </source>
</evidence>
<dbReference type="InterPro" id="IPR011989">
    <property type="entry name" value="ARM-like"/>
</dbReference>
<protein>
    <recommendedName>
        <fullName evidence="3">Wings apart-like protein C-terminal domain-containing protein</fullName>
    </recommendedName>
</protein>
<comment type="caution">
    <text evidence="4">The sequence shown here is derived from an EMBL/GenBank/DDBJ whole genome shotgun (WGS) entry which is preliminary data.</text>
</comment>
<dbReference type="Gene3D" id="1.25.10.10">
    <property type="entry name" value="Leucine-rich Repeat Variant"/>
    <property type="match status" value="2"/>
</dbReference>
<organism evidence="4 5">
    <name type="scientific">Chlamydomonas eustigma</name>
    <dbReference type="NCBI Taxonomy" id="1157962"/>
    <lineage>
        <taxon>Eukaryota</taxon>
        <taxon>Viridiplantae</taxon>
        <taxon>Chlorophyta</taxon>
        <taxon>core chlorophytes</taxon>
        <taxon>Chlorophyceae</taxon>
        <taxon>CS clade</taxon>
        <taxon>Chlamydomonadales</taxon>
        <taxon>Chlamydomonadaceae</taxon>
        <taxon>Chlamydomonas</taxon>
    </lineage>
</organism>
<sequence>MIRTFQRRKHVVKSSENNTDAEMVVSKVMAPEGAGVPSKDDHNFSSAQASPVGSPYRRSSRLKRGLSAHDAAYFAQHVDLTSPSPSTPSSSSAVAAAPVGKNHPQSASEPKKAAHKTPLVTTGQGHECFSSPTKKSKECAVPPAWHPGTSSSNEGLRTLFKASPSRVGFKTLSLRDCSTSNVPFDRAVADGDMEIALIAGSNNHDVMRKSTRHACSNHDASSEDFPPESQEADGDSIPGAAGMLPGVSLSQHLDVCKGVHALRHCSTVDKVSELLTASIAVSPLKTVSYAVIPSSEERLAVHESVKDGKSVPTDLGAGKSGFNLLDTRVGSQQAVPSTAQGFLFGQRVSCLRTADSDPAQTVAEAHEKGEHMQVVDEAVYALDGLRPESSIGIQRESLATLTELLATRRGREALKVDSLAQQVLTTTAKLRGAADPAIATSSSILLLALSMPDAHPSYLASSAAAVLMSQLLQAKHDTASLGLAMTGAGDKKGVARQSTERLTQKGKDCDSKLDLNLQTALERCYLLVNTGQLGRHIASALGLHEHPTGRPNQQYNSVPSRQQQRLPSTCYLVLLLLGMVQATSTDTSRVHFTERVKHNLRKVKALDQLADLAASRCELLQTEMMIAPAYADYCITNSAFLCTTTSLEVGAYTSLNEECDVSHTTPSNNVHNNSTEVEATLPAAPHHSMAAADNPPASSCVWDFPDDEEEEEEENPGVEANHVSGCKKVGNMAHSQAGARLHGKASCADYGKQVSCSDMEVLGSDHGASCCKVQQQEQQPAVASDLERLRLALAELQLCLAVLENATFACKENEHVLVNMKVTGTSSPAASPTTGAPPQHLKIFPNTKQLTDPSSEFPFVRVLASLLNVLPAIVVRSSREDSSTSTCGSVASLAHSYNQICHSAGQCLQSAVGLLMNLTHEHEQGVHAVVETGALELLVQLLRLSCCKSSGSIGFSNDTSDNDDSGVPLLAEAGCSAASTLSTPPPVDPDFNPDRSVILEHLDLVTMCLGLLINLTSTHQNNRTLLRNVRLHPVGSSSTGHGDVGGGCLVPLLCQIVNMLASSSPPTTQDTGTTEQQHGVIPHSDYVSGHGQAVAQPAVVSRDMSMHASLVINEDPTDSTPVVAHAFQSPTIRKPVVEVTADELSGGYEDGEAAIVQSYSAVLLGFLVIDCEASRSLACSLLCGNSLTAIRTAIKRCLDFYSQTGAITDSCRMSLTMLLEGLEQYLK</sequence>
<dbReference type="PANTHER" id="PTHR22100:SF13">
    <property type="entry name" value="WINGS APART-LIKE PROTEIN HOMOLOG"/>
    <property type="match status" value="1"/>
</dbReference>
<comment type="similarity">
    <text evidence="1">Belongs to the WAPL family.</text>
</comment>
<accession>A0A250WY36</accession>
<evidence type="ECO:0000256" key="2">
    <source>
        <dbReference type="SAM" id="MobiDB-lite"/>
    </source>
</evidence>
<dbReference type="OrthoDB" id="546163at2759"/>
<dbReference type="InterPro" id="IPR039874">
    <property type="entry name" value="WAPL"/>
</dbReference>
<evidence type="ECO:0000313" key="5">
    <source>
        <dbReference type="Proteomes" id="UP000232323"/>
    </source>
</evidence>